<dbReference type="Pfam" id="PF13174">
    <property type="entry name" value="TPR_6"/>
    <property type="match status" value="1"/>
</dbReference>
<dbReference type="GO" id="GO:0006396">
    <property type="term" value="P:RNA processing"/>
    <property type="evidence" value="ECO:0007669"/>
    <property type="project" value="InterPro"/>
</dbReference>
<protein>
    <submittedName>
        <fullName evidence="3">Tetratricopeptide repeat protein</fullName>
    </submittedName>
</protein>
<evidence type="ECO:0000256" key="2">
    <source>
        <dbReference type="SAM" id="SignalP"/>
    </source>
</evidence>
<feature type="region of interest" description="Disordered" evidence="1">
    <location>
        <begin position="498"/>
        <end position="527"/>
    </location>
</feature>
<dbReference type="Proteomes" id="UP001230496">
    <property type="component" value="Chromosome"/>
</dbReference>
<feature type="region of interest" description="Disordered" evidence="1">
    <location>
        <begin position="424"/>
        <end position="456"/>
    </location>
</feature>
<dbReference type="InterPro" id="IPR011990">
    <property type="entry name" value="TPR-like_helical_dom_sf"/>
</dbReference>
<dbReference type="SUPFAM" id="SSF81901">
    <property type="entry name" value="HCP-like"/>
    <property type="match status" value="1"/>
</dbReference>
<keyword evidence="2" id="KW-0732">Signal</keyword>
<dbReference type="SMART" id="SM00028">
    <property type="entry name" value="TPR"/>
    <property type="match status" value="5"/>
</dbReference>
<dbReference type="InterPro" id="IPR003107">
    <property type="entry name" value="HAT"/>
</dbReference>
<reference evidence="3 4" key="1">
    <citation type="submission" date="2023-08" db="EMBL/GenBank/DDBJ databases">
        <title>Comparative genomics and taxonomic characterization of three novel marine species of genus Marivirga.</title>
        <authorList>
            <person name="Muhammad N."/>
            <person name="Kim S.-G."/>
        </authorList>
    </citation>
    <scope>NUCLEOTIDE SEQUENCE [LARGE SCALE GENOMIC DNA]</scope>
    <source>
        <strain evidence="3 4">BDSF4-3</strain>
    </source>
</reference>
<dbReference type="RefSeq" id="WP_308350485.1">
    <property type="nucleotide sequence ID" value="NZ_CP129971.1"/>
</dbReference>
<sequence>MNKRKILYRILIIGFILPLAACSPENSGLIGYSYHNITAKYNAYFIANEKLQEVLLEIEEAHQNNFNRVLKVKAPIDTTIVNANKEKIEDVIKKASIAIQRHKVSKWVDDSYILVGIARMLNQEYEESIETFKYVNVNSKDEQTRYVALTYLIRTFTEYGELNNALAVIDFLNRQKLSKSTKRKFYQQAAYYNQVANNPNNLIKYLSAATELMRGGPEKAKHHFILGQLFQKSKLDAFAYENYKEVLNNRPPYELSFYARLNMAQVTELSKGEDVKKIRKYFEQLLKDGKNIEFRDKIYYEMAEFELKQGNIKEAIPYYKSSVKESVDNERQKSFSYHKLGLLYFDELKEYTLAQAYYDSAYQIMPKDEEIYPQVETRQSVLSDFIKQINTINENDSLLSLAKMDSTSLNEMFLTLRDERLQKEKEEAEREKRAKRIKSANTNATVSSFGDEPNLQTNTAPGGGFYFYDASTVGQGRNTFKRTWGDRSLQDNWRTESGQIFDSEESDEPNKEIVAEQEEKSQMSEEELLTQERDQFFSSIPFEAEKQLNLKEEMEVAYYKLGNIYNFDLQEKKEAVNTYETLLSKYPDTEYKAELLYLLYIYYKDKDEAIAETYSSELLAKFPNSIFAKLVENPNYREESNMASAKVKVIYENAYRLYESGNYKAATNEINKGLDNYPENDYEDNLKLLEALITGVTDGKNSYKFKLQSFLKDYPNSELYEFAKGLLAAIDDYDKKQQQKEKIKYIPFFEQAHYFVVVYENNKALSGILPEEIESFGEKFFPEEDLNAGNLVFDDENSMILLSEFKDKETAEAFYKKFNSDLSPLKNFSSLNFSNFIISKDNFQIFYQAKMVDSYTDFFKLNYEITQ</sequence>
<dbReference type="AlphaFoldDB" id="A0AA51RD03"/>
<dbReference type="EMBL" id="CP129971">
    <property type="protein sequence ID" value="WMN12423.1"/>
    <property type="molecule type" value="Genomic_DNA"/>
</dbReference>
<evidence type="ECO:0000256" key="1">
    <source>
        <dbReference type="SAM" id="MobiDB-lite"/>
    </source>
</evidence>
<accession>A0AA51RD03</accession>
<dbReference type="KEGG" id="msaa:QYS49_33530"/>
<name>A0AA51RD03_9BACT</name>
<proteinExistence type="predicted"/>
<dbReference type="InterPro" id="IPR019734">
    <property type="entry name" value="TPR_rpt"/>
</dbReference>
<dbReference type="SMART" id="SM00386">
    <property type="entry name" value="HAT"/>
    <property type="match status" value="2"/>
</dbReference>
<feature type="compositionally biased region" description="Polar residues" evidence="1">
    <location>
        <begin position="441"/>
        <end position="456"/>
    </location>
</feature>
<feature type="signal peptide" evidence="2">
    <location>
        <begin position="1"/>
        <end position="21"/>
    </location>
</feature>
<dbReference type="SUPFAM" id="SSF48452">
    <property type="entry name" value="TPR-like"/>
    <property type="match status" value="1"/>
</dbReference>
<organism evidence="3 4">
    <name type="scientific">Marivirga salinarum</name>
    <dbReference type="NCBI Taxonomy" id="3059078"/>
    <lineage>
        <taxon>Bacteria</taxon>
        <taxon>Pseudomonadati</taxon>
        <taxon>Bacteroidota</taxon>
        <taxon>Cytophagia</taxon>
        <taxon>Cytophagales</taxon>
        <taxon>Marivirgaceae</taxon>
        <taxon>Marivirga</taxon>
    </lineage>
</organism>
<gene>
    <name evidence="3" type="ORF">QYS49_33530</name>
</gene>
<keyword evidence="4" id="KW-1185">Reference proteome</keyword>
<evidence type="ECO:0000313" key="4">
    <source>
        <dbReference type="Proteomes" id="UP001230496"/>
    </source>
</evidence>
<dbReference type="Gene3D" id="1.25.40.10">
    <property type="entry name" value="Tetratricopeptide repeat domain"/>
    <property type="match status" value="3"/>
</dbReference>
<evidence type="ECO:0000313" key="3">
    <source>
        <dbReference type="EMBL" id="WMN12423.1"/>
    </source>
</evidence>
<feature type="compositionally biased region" description="Basic and acidic residues" evidence="1">
    <location>
        <begin position="508"/>
        <end position="523"/>
    </location>
</feature>
<feature type="chain" id="PRO_5041425847" evidence="2">
    <location>
        <begin position="22"/>
        <end position="867"/>
    </location>
</feature>